<dbReference type="GO" id="GO:0005737">
    <property type="term" value="C:cytoplasm"/>
    <property type="evidence" value="ECO:0007669"/>
    <property type="project" value="UniProtKB-SubCell"/>
</dbReference>
<comment type="PTM">
    <text evidence="7">Carboxylation is probably crucial for Mg(2+) binding and, consequently, for the gamma-phosphate positioning of ATP.</text>
</comment>
<dbReference type="GO" id="GO:0051301">
    <property type="term" value="P:cell division"/>
    <property type="evidence" value="ECO:0007669"/>
    <property type="project" value="UniProtKB-KW"/>
</dbReference>
<evidence type="ECO:0000256" key="7">
    <source>
        <dbReference type="HAMAP-Rule" id="MF_00208"/>
    </source>
</evidence>
<comment type="catalytic activity">
    <reaction evidence="7">
        <text>UDP-N-acetyl-alpha-D-muramoyl-L-alanyl-D-glutamate + meso-2,6-diaminopimelate + ATP = UDP-N-acetyl-alpha-D-muramoyl-L-alanyl-gamma-D-glutamyl-meso-2,6-diaminopimelate + ADP + phosphate + H(+)</text>
        <dbReference type="Rhea" id="RHEA:23676"/>
        <dbReference type="ChEBI" id="CHEBI:15378"/>
        <dbReference type="ChEBI" id="CHEBI:30616"/>
        <dbReference type="ChEBI" id="CHEBI:43474"/>
        <dbReference type="ChEBI" id="CHEBI:57791"/>
        <dbReference type="ChEBI" id="CHEBI:83900"/>
        <dbReference type="ChEBI" id="CHEBI:83905"/>
        <dbReference type="ChEBI" id="CHEBI:456216"/>
        <dbReference type="EC" id="6.3.2.13"/>
    </reaction>
</comment>
<sequence length="488" mass="54412">MNTLSDILYRVPILAVEGNTSQQVRNIHIDSTKVGLNDLFIAIKGTHTDAHQFIPNAINQGALAVVCEILPEKRNNGVTYIQVEDTRLAAAFIADNFYDRPSTKMKLIGITGTNGKTTVSSLLFQLFKNAGFKVGLISTVVIKINNQDFQTKLTTPDSLTINKYLDEMQKDGVEYVFMEASSHGIVQHRTKALHFAGAVFTNLSHDHLDYHKTFADYRDAKKILFDELPKSAFALINTDDKNGDVMLQNSRAKKYSYSLKSHSDYTAKVLENNFNGLLLKLNDTEVWSPLIGSFNAYNLLAVFSVADLLGVDRLENLRLISELKPVSGRFQHFISEKQKITAIVDYAHTPDALENVLSTINAIRTKNEELFTVVGCGGDRDATKRPLMAKIAGQLSTQVILTSDNPRTENPDAIIQDMEKGIEPTDVKKVISITAREQAIKTACKMAQPKDIILVAGKGHETYQEVNGVRSDFDDLQHLKNYLNKFDK</sequence>
<feature type="binding site" evidence="7">
    <location>
        <position position="187"/>
    </location>
    <ligand>
        <name>UDP-N-acetyl-alpha-D-muramoyl-L-alanyl-D-glutamate</name>
        <dbReference type="ChEBI" id="CHEBI:83900"/>
    </ligand>
</feature>
<dbReference type="Pfam" id="PF02875">
    <property type="entry name" value="Mur_ligase_C"/>
    <property type="match status" value="1"/>
</dbReference>
<dbReference type="GO" id="GO:0009252">
    <property type="term" value="P:peptidoglycan biosynthetic process"/>
    <property type="evidence" value="ECO:0007669"/>
    <property type="project" value="UniProtKB-UniRule"/>
</dbReference>
<evidence type="ECO:0000313" key="13">
    <source>
        <dbReference type="Proteomes" id="UP000599688"/>
    </source>
</evidence>
<comment type="caution">
    <text evidence="12">The sequence shown here is derived from an EMBL/GenBank/DDBJ whole genome shotgun (WGS) entry which is preliminary data.</text>
</comment>
<dbReference type="Pfam" id="PF01225">
    <property type="entry name" value="Mur_ligase"/>
    <property type="match status" value="1"/>
</dbReference>
<dbReference type="SUPFAM" id="SSF53244">
    <property type="entry name" value="MurD-like peptide ligases, peptide-binding domain"/>
    <property type="match status" value="1"/>
</dbReference>
<comment type="cofactor">
    <cofactor evidence="7">
        <name>Mg(2+)</name>
        <dbReference type="ChEBI" id="CHEBI:18420"/>
    </cofactor>
</comment>
<comment type="pathway">
    <text evidence="7 8">Cell wall biogenesis; peptidoglycan biosynthesis.</text>
</comment>
<feature type="domain" description="Mur ligase N-terminal catalytic" evidence="9">
    <location>
        <begin position="24"/>
        <end position="98"/>
    </location>
</feature>
<evidence type="ECO:0000256" key="6">
    <source>
        <dbReference type="ARBA" id="ARBA00023316"/>
    </source>
</evidence>
<evidence type="ECO:0000313" key="12">
    <source>
        <dbReference type="EMBL" id="GGE16190.1"/>
    </source>
</evidence>
<keyword evidence="7" id="KW-0460">Magnesium</keyword>
<keyword evidence="13" id="KW-1185">Reference proteome</keyword>
<reference evidence="12 13" key="1">
    <citation type="journal article" date="2014" name="Int. J. Syst. Evol. Microbiol.">
        <title>Complete genome sequence of Corynebacterium casei LMG S-19264T (=DSM 44701T), isolated from a smear-ripened cheese.</title>
        <authorList>
            <consortium name="US DOE Joint Genome Institute (JGI-PGF)"/>
            <person name="Walter F."/>
            <person name="Albersmeier A."/>
            <person name="Kalinowski J."/>
            <person name="Ruckert C."/>
        </authorList>
    </citation>
    <scope>NUCLEOTIDE SEQUENCE [LARGE SCALE GENOMIC DNA]</scope>
    <source>
        <strain evidence="12 13">CGMCC 1.12925</strain>
    </source>
</reference>
<feature type="binding site" evidence="7">
    <location>
        <position position="380"/>
    </location>
    <ligand>
        <name>meso-2,6-diaminopimelate</name>
        <dbReference type="ChEBI" id="CHEBI:57791"/>
    </ligand>
</feature>
<feature type="binding site" evidence="7">
    <location>
        <position position="461"/>
    </location>
    <ligand>
        <name>meso-2,6-diaminopimelate</name>
        <dbReference type="ChEBI" id="CHEBI:57791"/>
    </ligand>
</feature>
<evidence type="ECO:0000259" key="9">
    <source>
        <dbReference type="Pfam" id="PF01225"/>
    </source>
</evidence>
<protein>
    <recommendedName>
        <fullName evidence="7">UDP-N-acetylmuramoyl-L-alanyl-D-glutamate--2,6-diaminopimelate ligase</fullName>
        <ecNumber evidence="7">6.3.2.13</ecNumber>
    </recommendedName>
    <alternativeName>
        <fullName evidence="7">Meso-A2pm-adding enzyme</fullName>
    </alternativeName>
    <alternativeName>
        <fullName evidence="7">Meso-diaminopimelate-adding enzyme</fullName>
    </alternativeName>
    <alternativeName>
        <fullName evidence="7">UDP-MurNAc-L-Ala-D-Glu:meso-diaminopimelate ligase</fullName>
    </alternativeName>
    <alternativeName>
        <fullName evidence="7">UDP-MurNAc-tripeptide synthetase</fullName>
    </alternativeName>
    <alternativeName>
        <fullName evidence="7">UDP-N-acetylmuramyl-tripeptide synthetase</fullName>
    </alternativeName>
</protein>
<proteinExistence type="inferred from homology"/>
<keyword evidence="6 7" id="KW-0961">Cell wall biogenesis/degradation</keyword>
<organism evidence="12 13">
    <name type="scientific">Psychroflexus salis</name>
    <dbReference type="NCBI Taxonomy" id="1526574"/>
    <lineage>
        <taxon>Bacteria</taxon>
        <taxon>Pseudomonadati</taxon>
        <taxon>Bacteroidota</taxon>
        <taxon>Flavobacteriia</taxon>
        <taxon>Flavobacteriales</taxon>
        <taxon>Flavobacteriaceae</taxon>
        <taxon>Psychroflexus</taxon>
    </lineage>
</organism>
<feature type="binding site" evidence="7">
    <location>
        <position position="181"/>
    </location>
    <ligand>
        <name>UDP-N-acetyl-alpha-D-muramoyl-L-alanyl-D-glutamate</name>
        <dbReference type="ChEBI" id="CHEBI:83900"/>
    </ligand>
</feature>
<dbReference type="InterPro" id="IPR035911">
    <property type="entry name" value="MurE/MurF_N"/>
</dbReference>
<evidence type="ECO:0000256" key="2">
    <source>
        <dbReference type="ARBA" id="ARBA00022618"/>
    </source>
</evidence>
<feature type="binding site" evidence="7">
    <location>
        <begin position="404"/>
        <end position="407"/>
    </location>
    <ligand>
        <name>meso-2,6-diaminopimelate</name>
        <dbReference type="ChEBI" id="CHEBI:57791"/>
    </ligand>
</feature>
<dbReference type="SUPFAM" id="SSF53623">
    <property type="entry name" value="MurD-like peptide ligases, catalytic domain"/>
    <property type="match status" value="1"/>
</dbReference>
<dbReference type="Pfam" id="PF08245">
    <property type="entry name" value="Mur_ligase_M"/>
    <property type="match status" value="1"/>
</dbReference>
<keyword evidence="7" id="KW-0067">ATP-binding</keyword>
<dbReference type="EC" id="6.3.2.13" evidence="7"/>
<dbReference type="InterPro" id="IPR036615">
    <property type="entry name" value="Mur_ligase_C_dom_sf"/>
</dbReference>
<keyword evidence="2 7" id="KW-0132">Cell division</keyword>
<evidence type="ECO:0000256" key="3">
    <source>
        <dbReference type="ARBA" id="ARBA00022960"/>
    </source>
</evidence>
<feature type="binding site" evidence="7">
    <location>
        <position position="457"/>
    </location>
    <ligand>
        <name>meso-2,6-diaminopimelate</name>
        <dbReference type="ChEBI" id="CHEBI:57791"/>
    </ligand>
</feature>
<dbReference type="Proteomes" id="UP000599688">
    <property type="component" value="Unassembled WGS sequence"/>
</dbReference>
<dbReference type="GO" id="GO:0008360">
    <property type="term" value="P:regulation of cell shape"/>
    <property type="evidence" value="ECO:0007669"/>
    <property type="project" value="UniProtKB-KW"/>
</dbReference>
<dbReference type="RefSeq" id="WP_188406400.1">
    <property type="nucleotide sequence ID" value="NZ_BMGL01000009.1"/>
</dbReference>
<dbReference type="AlphaFoldDB" id="A0A916ZWN2"/>
<dbReference type="GO" id="GO:0000287">
    <property type="term" value="F:magnesium ion binding"/>
    <property type="evidence" value="ECO:0007669"/>
    <property type="project" value="UniProtKB-UniRule"/>
</dbReference>
<evidence type="ECO:0000259" key="10">
    <source>
        <dbReference type="Pfam" id="PF02875"/>
    </source>
</evidence>
<evidence type="ECO:0000256" key="8">
    <source>
        <dbReference type="RuleBase" id="RU004135"/>
    </source>
</evidence>
<keyword evidence="7" id="KW-0963">Cytoplasm</keyword>
<keyword evidence="3 7" id="KW-0133">Cell shape</keyword>
<dbReference type="NCBIfam" id="TIGR01085">
    <property type="entry name" value="murE"/>
    <property type="match status" value="1"/>
</dbReference>
<dbReference type="PANTHER" id="PTHR23135">
    <property type="entry name" value="MUR LIGASE FAMILY MEMBER"/>
    <property type="match status" value="1"/>
</dbReference>
<feature type="binding site" evidence="7">
    <location>
        <position position="31"/>
    </location>
    <ligand>
        <name>UDP-N-acetyl-alpha-D-muramoyl-L-alanyl-D-glutamate</name>
        <dbReference type="ChEBI" id="CHEBI:83900"/>
    </ligand>
</feature>
<comment type="function">
    <text evidence="7">Catalyzes the addition of meso-diaminopimelic acid to the nucleotide precursor UDP-N-acetylmuramoyl-L-alanyl-D-glutamate (UMAG) in the biosynthesis of bacterial cell-wall peptidoglycan.</text>
</comment>
<dbReference type="SUPFAM" id="SSF63418">
    <property type="entry name" value="MurE/MurF N-terminal domain"/>
    <property type="match status" value="1"/>
</dbReference>
<dbReference type="EMBL" id="BMGL01000009">
    <property type="protein sequence ID" value="GGE16190.1"/>
    <property type="molecule type" value="Genomic_DNA"/>
</dbReference>
<comment type="similarity">
    <text evidence="1 7">Belongs to the MurCDEF family. MurE subfamily.</text>
</comment>
<dbReference type="InterPro" id="IPR004101">
    <property type="entry name" value="Mur_ligase_C"/>
</dbReference>
<dbReference type="PANTHER" id="PTHR23135:SF4">
    <property type="entry name" value="UDP-N-ACETYLMURAMOYL-L-ALANYL-D-GLUTAMATE--2,6-DIAMINOPIMELATE LIGASE MURE HOMOLOG, CHLOROPLASTIC"/>
    <property type="match status" value="1"/>
</dbReference>
<feature type="binding site" evidence="7">
    <location>
        <begin position="154"/>
        <end position="155"/>
    </location>
    <ligand>
        <name>UDP-N-acetyl-alpha-D-muramoyl-L-alanyl-D-glutamate</name>
        <dbReference type="ChEBI" id="CHEBI:83900"/>
    </ligand>
</feature>
<evidence type="ECO:0000256" key="5">
    <source>
        <dbReference type="ARBA" id="ARBA00023306"/>
    </source>
</evidence>
<feature type="domain" description="Mur ligase central" evidence="11">
    <location>
        <begin position="110"/>
        <end position="305"/>
    </location>
</feature>
<keyword evidence="5 7" id="KW-0131">Cell cycle</keyword>
<feature type="short sequence motif" description="Meso-diaminopimelate recognition motif" evidence="7">
    <location>
        <begin position="404"/>
        <end position="407"/>
    </location>
</feature>
<feature type="binding site" evidence="7">
    <location>
        <begin position="112"/>
        <end position="118"/>
    </location>
    <ligand>
        <name>ATP</name>
        <dbReference type="ChEBI" id="CHEBI:30616"/>
    </ligand>
</feature>
<comment type="subcellular location">
    <subcellularLocation>
        <location evidence="7 8">Cytoplasm</location>
    </subcellularLocation>
</comment>
<comment type="caution">
    <text evidence="7">Lacks conserved residue(s) required for the propagation of feature annotation.</text>
</comment>
<evidence type="ECO:0000259" key="11">
    <source>
        <dbReference type="Pfam" id="PF08245"/>
    </source>
</evidence>
<feature type="binding site" evidence="7">
    <location>
        <position position="189"/>
    </location>
    <ligand>
        <name>UDP-N-acetyl-alpha-D-muramoyl-L-alanyl-D-glutamate</name>
        <dbReference type="ChEBI" id="CHEBI:83900"/>
    </ligand>
</feature>
<keyword evidence="4 7" id="KW-0573">Peptidoglycan synthesis</keyword>
<dbReference type="Gene3D" id="3.40.1390.10">
    <property type="entry name" value="MurE/MurF, N-terminal domain"/>
    <property type="match status" value="1"/>
</dbReference>
<gene>
    <name evidence="7 12" type="primary">murE</name>
    <name evidence="12" type="ORF">GCM10010831_16870</name>
</gene>
<dbReference type="Gene3D" id="3.40.1190.10">
    <property type="entry name" value="Mur-like, catalytic domain"/>
    <property type="match status" value="1"/>
</dbReference>
<feature type="domain" description="Mur ligase C-terminal" evidence="10">
    <location>
        <begin position="328"/>
        <end position="459"/>
    </location>
</feature>
<dbReference type="HAMAP" id="MF_00208">
    <property type="entry name" value="MurE"/>
    <property type="match status" value="1"/>
</dbReference>
<name>A0A916ZWN2_9FLAO</name>
<dbReference type="NCBIfam" id="NF001126">
    <property type="entry name" value="PRK00139.1-4"/>
    <property type="match status" value="1"/>
</dbReference>
<evidence type="ECO:0000256" key="1">
    <source>
        <dbReference type="ARBA" id="ARBA00005898"/>
    </source>
</evidence>
<evidence type="ECO:0000256" key="4">
    <source>
        <dbReference type="ARBA" id="ARBA00022984"/>
    </source>
</evidence>
<dbReference type="InterPro" id="IPR000713">
    <property type="entry name" value="Mur_ligase_N"/>
</dbReference>
<dbReference type="GO" id="GO:0071555">
    <property type="term" value="P:cell wall organization"/>
    <property type="evidence" value="ECO:0007669"/>
    <property type="project" value="UniProtKB-KW"/>
</dbReference>
<dbReference type="GO" id="GO:0008765">
    <property type="term" value="F:UDP-N-acetylmuramoylalanyl-D-glutamate-2,6-diaminopimelate ligase activity"/>
    <property type="evidence" value="ECO:0007669"/>
    <property type="project" value="UniProtKB-UniRule"/>
</dbReference>
<keyword evidence="7 12" id="KW-0436">Ligase</keyword>
<keyword evidence="7" id="KW-0547">Nucleotide-binding</keyword>
<dbReference type="Gene3D" id="3.90.190.20">
    <property type="entry name" value="Mur ligase, C-terminal domain"/>
    <property type="match status" value="1"/>
</dbReference>
<dbReference type="InterPro" id="IPR013221">
    <property type="entry name" value="Mur_ligase_cen"/>
</dbReference>
<dbReference type="GO" id="GO:0005524">
    <property type="term" value="F:ATP binding"/>
    <property type="evidence" value="ECO:0007669"/>
    <property type="project" value="UniProtKB-UniRule"/>
</dbReference>
<feature type="modified residue" description="N6-carboxylysine" evidence="7">
    <location>
        <position position="221"/>
    </location>
</feature>
<dbReference type="InterPro" id="IPR005761">
    <property type="entry name" value="UDP-N-AcMur-Glu-dNH2Pim_ligase"/>
</dbReference>
<dbReference type="InterPro" id="IPR036565">
    <property type="entry name" value="Mur-like_cat_sf"/>
</dbReference>
<accession>A0A916ZWN2</accession>